<comment type="domain">
    <text evidence="6">The DHHC domain is required for palmitoyltransferase activity.</text>
</comment>
<dbReference type="InterPro" id="IPR011990">
    <property type="entry name" value="TPR-like_helical_dom_sf"/>
</dbReference>
<feature type="region of interest" description="Disordered" evidence="7">
    <location>
        <begin position="1"/>
        <end position="50"/>
    </location>
</feature>
<feature type="domain" description="Palmitoyltransferase DHHC" evidence="8">
    <location>
        <begin position="184"/>
        <end position="282"/>
    </location>
</feature>
<sequence>MAYNQYAYSQSQQPTSPGHGQPLQQPGVYRMSSIQGGGDPMGRRPSAMFGRTRSDAMTSLLTAEGPIGQSLSAPEEEAQDEATEEASEEPSVKPKFQAKLVCGIFDERPFFPTVLLASLLLGALCMLTEQRELITEMCGGSWLFTNFFSVLYIVTLACLLTCLLSDPGQMSREKHDEMQSAGLPLPKRSHKAWLYKRPILRFDHYCRWVTNVIGLNNHREFMVMCTGLATIAVLGFAVDAALLLWCLPQFTHGRDKALPVNMTPGNVTKPGIILALSSYFAILALRPSCFARPPAVAPGENDLERRLVVELKEAGRDGNWFKAQTLLSKYTGCTVAVVTAALAVAHRCGRYREGARIYEKFRAADPVRSTDAALQAEAIRIFAKLRAFGRVRQVWGEAREAGAVSAMILSARLEAAAAEGDVDAAEAALQEMCERGMAPGVEHFNSAILACENSDKFTPAAMFLFESMLTQGVMPNIATLTTLTACCAAAPLADVLAVGAKVQALGLKADSAFAEAYTCAILGLPRNKRMYGRTLTTFAKTLESLSSARKAAARRAISELRADGVRLPRFCQIVAAKLFFPGAMLKVATKTWPKAGGFPIFVILHMGYSAIFGKYIMPIFTIHVGFVSRSELAKDYKNDEFWVLNDVETGESTPAKDLDADIYNEAFDNDALTYDSRRNPWDKGWKSNCFTFWCTPRWTPDQLGEF</sequence>
<dbReference type="Gene3D" id="1.25.40.10">
    <property type="entry name" value="Tetratricopeptide repeat domain"/>
    <property type="match status" value="1"/>
</dbReference>
<evidence type="ECO:0000256" key="6">
    <source>
        <dbReference type="RuleBase" id="RU079119"/>
    </source>
</evidence>
<dbReference type="PANTHER" id="PTHR47936">
    <property type="entry name" value="PPR_LONG DOMAIN-CONTAINING PROTEIN"/>
    <property type="match status" value="1"/>
</dbReference>
<gene>
    <name evidence="9" type="ORF">AK812_SmicGene20146</name>
</gene>
<reference evidence="9 10" key="1">
    <citation type="submission" date="2016-02" db="EMBL/GenBank/DDBJ databases">
        <title>Genome analysis of coral dinoflagellate symbionts highlights evolutionary adaptations to a symbiotic lifestyle.</title>
        <authorList>
            <person name="Aranda M."/>
            <person name="Li Y."/>
            <person name="Liew Y.J."/>
            <person name="Baumgarten S."/>
            <person name="Simakov O."/>
            <person name="Wilson M."/>
            <person name="Piel J."/>
            <person name="Ashoor H."/>
            <person name="Bougouffa S."/>
            <person name="Bajic V.B."/>
            <person name="Ryu T."/>
            <person name="Ravasi T."/>
            <person name="Bayer T."/>
            <person name="Micklem G."/>
            <person name="Kim H."/>
            <person name="Bhak J."/>
            <person name="Lajeunesse T.C."/>
            <person name="Voolstra C.R."/>
        </authorList>
    </citation>
    <scope>NUCLEOTIDE SEQUENCE [LARGE SCALE GENOMIC DNA]</scope>
    <source>
        <strain evidence="9 10">CCMP2467</strain>
    </source>
</reference>
<dbReference type="AlphaFoldDB" id="A0A1Q9DQR2"/>
<feature type="region of interest" description="Disordered" evidence="7">
    <location>
        <begin position="65"/>
        <end position="91"/>
    </location>
</feature>
<dbReference type="OrthoDB" id="6781668at2759"/>
<evidence type="ECO:0000256" key="4">
    <source>
        <dbReference type="ARBA" id="ARBA00022989"/>
    </source>
</evidence>
<organism evidence="9 10">
    <name type="scientific">Symbiodinium microadriaticum</name>
    <name type="common">Dinoflagellate</name>
    <name type="synonym">Zooxanthella microadriatica</name>
    <dbReference type="NCBI Taxonomy" id="2951"/>
    <lineage>
        <taxon>Eukaryota</taxon>
        <taxon>Sar</taxon>
        <taxon>Alveolata</taxon>
        <taxon>Dinophyceae</taxon>
        <taxon>Suessiales</taxon>
        <taxon>Symbiodiniaceae</taxon>
        <taxon>Symbiodinium</taxon>
    </lineage>
</organism>
<comment type="similarity">
    <text evidence="6">Belongs to the DHHC palmitoyltransferase family.</text>
</comment>
<comment type="catalytic activity">
    <reaction evidence="6">
        <text>L-cysteinyl-[protein] + hexadecanoyl-CoA = S-hexadecanoyl-L-cysteinyl-[protein] + CoA</text>
        <dbReference type="Rhea" id="RHEA:36683"/>
        <dbReference type="Rhea" id="RHEA-COMP:10131"/>
        <dbReference type="Rhea" id="RHEA-COMP:11032"/>
        <dbReference type="ChEBI" id="CHEBI:29950"/>
        <dbReference type="ChEBI" id="CHEBI:57287"/>
        <dbReference type="ChEBI" id="CHEBI:57379"/>
        <dbReference type="ChEBI" id="CHEBI:74151"/>
        <dbReference type="EC" id="2.3.1.225"/>
    </reaction>
</comment>
<keyword evidence="5 6" id="KW-0472">Membrane</keyword>
<evidence type="ECO:0000256" key="3">
    <source>
        <dbReference type="ARBA" id="ARBA00022737"/>
    </source>
</evidence>
<evidence type="ECO:0000256" key="2">
    <source>
        <dbReference type="ARBA" id="ARBA00022692"/>
    </source>
</evidence>
<keyword evidence="6" id="KW-0808">Transferase</keyword>
<dbReference type="EC" id="2.3.1.225" evidence="6"/>
<evidence type="ECO:0000259" key="8">
    <source>
        <dbReference type="Pfam" id="PF01529"/>
    </source>
</evidence>
<protein>
    <recommendedName>
        <fullName evidence="6">Palmitoyltransferase</fullName>
        <ecNumber evidence="6">2.3.1.225</ecNumber>
    </recommendedName>
</protein>
<keyword evidence="10" id="KW-1185">Reference proteome</keyword>
<feature type="compositionally biased region" description="Polar residues" evidence="7">
    <location>
        <begin position="14"/>
        <end position="24"/>
    </location>
</feature>
<keyword evidence="2 6" id="KW-0812">Transmembrane</keyword>
<keyword evidence="4 6" id="KW-1133">Transmembrane helix</keyword>
<keyword evidence="6" id="KW-0012">Acyltransferase</keyword>
<evidence type="ECO:0000256" key="7">
    <source>
        <dbReference type="SAM" id="MobiDB-lite"/>
    </source>
</evidence>
<proteinExistence type="inferred from homology"/>
<dbReference type="PROSITE" id="PS50216">
    <property type="entry name" value="DHHC"/>
    <property type="match status" value="1"/>
</dbReference>
<dbReference type="EMBL" id="LSRX01000430">
    <property type="protein sequence ID" value="OLP97495.1"/>
    <property type="molecule type" value="Genomic_DNA"/>
</dbReference>
<feature type="compositionally biased region" description="Low complexity" evidence="7">
    <location>
        <begin position="1"/>
        <end position="13"/>
    </location>
</feature>
<name>A0A1Q9DQR2_SYMMI</name>
<feature type="transmembrane region" description="Helical" evidence="6">
    <location>
        <begin position="109"/>
        <end position="129"/>
    </location>
</feature>
<accession>A0A1Q9DQR2</accession>
<feature type="transmembrane region" description="Helical" evidence="6">
    <location>
        <begin position="141"/>
        <end position="164"/>
    </location>
</feature>
<feature type="compositionally biased region" description="Acidic residues" evidence="7">
    <location>
        <begin position="74"/>
        <end position="88"/>
    </location>
</feature>
<dbReference type="PANTHER" id="PTHR47936:SF1">
    <property type="entry name" value="PENTATRICOPEPTIDE REPEAT-CONTAINING PROTEIN GUN1, CHLOROPLASTIC"/>
    <property type="match status" value="1"/>
</dbReference>
<evidence type="ECO:0000313" key="10">
    <source>
        <dbReference type="Proteomes" id="UP000186817"/>
    </source>
</evidence>
<comment type="subcellular location">
    <subcellularLocation>
        <location evidence="1">Membrane</location>
        <topology evidence="1">Multi-pass membrane protein</topology>
    </subcellularLocation>
</comment>
<dbReference type="InterPro" id="IPR001594">
    <property type="entry name" value="Palmitoyltrfase_DHHC"/>
</dbReference>
<evidence type="ECO:0000256" key="5">
    <source>
        <dbReference type="ARBA" id="ARBA00023136"/>
    </source>
</evidence>
<keyword evidence="3" id="KW-0677">Repeat</keyword>
<dbReference type="GO" id="GO:0016020">
    <property type="term" value="C:membrane"/>
    <property type="evidence" value="ECO:0007669"/>
    <property type="project" value="UniProtKB-SubCell"/>
</dbReference>
<evidence type="ECO:0000313" key="9">
    <source>
        <dbReference type="EMBL" id="OLP97495.1"/>
    </source>
</evidence>
<comment type="caution">
    <text evidence="9">The sequence shown here is derived from an EMBL/GenBank/DDBJ whole genome shotgun (WGS) entry which is preliminary data.</text>
</comment>
<evidence type="ECO:0000256" key="1">
    <source>
        <dbReference type="ARBA" id="ARBA00004141"/>
    </source>
</evidence>
<dbReference type="Proteomes" id="UP000186817">
    <property type="component" value="Unassembled WGS sequence"/>
</dbReference>
<dbReference type="GO" id="GO:0019706">
    <property type="term" value="F:protein-cysteine S-palmitoyltransferase activity"/>
    <property type="evidence" value="ECO:0007669"/>
    <property type="project" value="UniProtKB-EC"/>
</dbReference>
<dbReference type="Pfam" id="PF01529">
    <property type="entry name" value="DHHC"/>
    <property type="match status" value="1"/>
</dbReference>
<feature type="transmembrane region" description="Helical" evidence="6">
    <location>
        <begin position="221"/>
        <end position="247"/>
    </location>
</feature>